<dbReference type="CDD" id="cd15737">
    <property type="entry name" value="FYVE2_Vac1p_like"/>
    <property type="match status" value="1"/>
</dbReference>
<dbReference type="AlphaFoldDB" id="A0A316VU26"/>
<keyword evidence="9" id="KW-1185">Reference proteome</keyword>
<feature type="region of interest" description="Disordered" evidence="6">
    <location>
        <begin position="635"/>
        <end position="668"/>
    </location>
</feature>
<protein>
    <recommendedName>
        <fullName evidence="7">FYVE-type domain-containing protein</fullName>
    </recommendedName>
</protein>
<feature type="compositionally biased region" description="Low complexity" evidence="6">
    <location>
        <begin position="654"/>
        <end position="668"/>
    </location>
</feature>
<dbReference type="Gene3D" id="3.30.40.10">
    <property type="entry name" value="Zinc/RING finger domain, C3HC4 (zinc finger)"/>
    <property type="match status" value="1"/>
</dbReference>
<evidence type="ECO:0000313" key="8">
    <source>
        <dbReference type="EMBL" id="PWN39751.1"/>
    </source>
</evidence>
<proteinExistence type="predicted"/>
<evidence type="ECO:0000313" key="9">
    <source>
        <dbReference type="Proteomes" id="UP000245783"/>
    </source>
</evidence>
<dbReference type="InterPro" id="IPR017455">
    <property type="entry name" value="Znf_FYVE-rel"/>
</dbReference>
<evidence type="ECO:0000256" key="1">
    <source>
        <dbReference type="ARBA" id="ARBA00022723"/>
    </source>
</evidence>
<dbReference type="Pfam" id="PF01363">
    <property type="entry name" value="FYVE"/>
    <property type="match status" value="1"/>
</dbReference>
<dbReference type="Proteomes" id="UP000245783">
    <property type="component" value="Unassembled WGS sequence"/>
</dbReference>
<evidence type="ECO:0000256" key="2">
    <source>
        <dbReference type="ARBA" id="ARBA00022771"/>
    </source>
</evidence>
<feature type="compositionally biased region" description="Polar residues" evidence="6">
    <location>
        <begin position="182"/>
        <end position="203"/>
    </location>
</feature>
<dbReference type="InterPro" id="IPR013083">
    <property type="entry name" value="Znf_RING/FYVE/PHD"/>
</dbReference>
<name>A0A316VU26_9BASI</name>
<feature type="compositionally biased region" description="Low complexity" evidence="6">
    <location>
        <begin position="1"/>
        <end position="13"/>
    </location>
</feature>
<gene>
    <name evidence="8" type="ORF">IE81DRAFT_326231</name>
</gene>
<dbReference type="PROSITE" id="PS50178">
    <property type="entry name" value="ZF_FYVE"/>
    <property type="match status" value="1"/>
</dbReference>
<reference evidence="8 9" key="1">
    <citation type="journal article" date="2018" name="Mol. Biol. Evol.">
        <title>Broad Genomic Sampling Reveals a Smut Pathogenic Ancestry of the Fungal Clade Ustilaginomycotina.</title>
        <authorList>
            <person name="Kijpornyongpan T."/>
            <person name="Mondo S.J."/>
            <person name="Barry K."/>
            <person name="Sandor L."/>
            <person name="Lee J."/>
            <person name="Lipzen A."/>
            <person name="Pangilinan J."/>
            <person name="LaButti K."/>
            <person name="Hainaut M."/>
            <person name="Henrissat B."/>
            <person name="Grigoriev I.V."/>
            <person name="Spatafora J.W."/>
            <person name="Aime M.C."/>
        </authorList>
    </citation>
    <scope>NUCLEOTIDE SEQUENCE [LARGE SCALE GENOMIC DNA]</scope>
    <source>
        <strain evidence="8 9">MCA 4658</strain>
    </source>
</reference>
<evidence type="ECO:0000256" key="3">
    <source>
        <dbReference type="ARBA" id="ARBA00022833"/>
    </source>
</evidence>
<feature type="region of interest" description="Disordered" evidence="6">
    <location>
        <begin position="260"/>
        <end position="279"/>
    </location>
</feature>
<keyword evidence="1" id="KW-0479">Metal-binding</keyword>
<feature type="compositionally biased region" description="Polar residues" evidence="6">
    <location>
        <begin position="267"/>
        <end position="277"/>
    </location>
</feature>
<feature type="compositionally biased region" description="Polar residues" evidence="6">
    <location>
        <begin position="217"/>
        <end position="245"/>
    </location>
</feature>
<dbReference type="PANTHER" id="PTHR23164">
    <property type="entry name" value="EARLY ENDOSOME ANTIGEN 1"/>
    <property type="match status" value="1"/>
</dbReference>
<organism evidence="8 9">
    <name type="scientific">Ceraceosorus guamensis</name>
    <dbReference type="NCBI Taxonomy" id="1522189"/>
    <lineage>
        <taxon>Eukaryota</taxon>
        <taxon>Fungi</taxon>
        <taxon>Dikarya</taxon>
        <taxon>Basidiomycota</taxon>
        <taxon>Ustilaginomycotina</taxon>
        <taxon>Exobasidiomycetes</taxon>
        <taxon>Ceraceosorales</taxon>
        <taxon>Ceraceosoraceae</taxon>
        <taxon>Ceraceosorus</taxon>
    </lineage>
</organism>
<evidence type="ECO:0000259" key="7">
    <source>
        <dbReference type="PROSITE" id="PS50178"/>
    </source>
</evidence>
<dbReference type="SUPFAM" id="SSF57903">
    <property type="entry name" value="FYVE/PHD zinc finger"/>
    <property type="match status" value="1"/>
</dbReference>
<dbReference type="InterPro" id="IPR011011">
    <property type="entry name" value="Znf_FYVE_PHD"/>
</dbReference>
<feature type="coiled-coil region" evidence="5">
    <location>
        <begin position="696"/>
        <end position="723"/>
    </location>
</feature>
<feature type="region of interest" description="Disordered" evidence="6">
    <location>
        <begin position="1"/>
        <end position="249"/>
    </location>
</feature>
<keyword evidence="2 4" id="KW-0863">Zinc-finger</keyword>
<dbReference type="EMBL" id="KZ819447">
    <property type="protein sequence ID" value="PWN39751.1"/>
    <property type="molecule type" value="Genomic_DNA"/>
</dbReference>
<keyword evidence="3" id="KW-0862">Zinc</keyword>
<feature type="compositionally biased region" description="Basic and acidic residues" evidence="6">
    <location>
        <begin position="643"/>
        <end position="653"/>
    </location>
</feature>
<dbReference type="OrthoDB" id="166134at2759"/>
<accession>A0A316VU26</accession>
<dbReference type="InParanoid" id="A0A316VU26"/>
<feature type="compositionally biased region" description="Low complexity" evidence="6">
    <location>
        <begin position="94"/>
        <end position="104"/>
    </location>
</feature>
<dbReference type="InterPro" id="IPR000306">
    <property type="entry name" value="Znf_FYVE"/>
</dbReference>
<evidence type="ECO:0000256" key="5">
    <source>
        <dbReference type="SAM" id="Coils"/>
    </source>
</evidence>
<dbReference type="GeneID" id="37036629"/>
<dbReference type="PANTHER" id="PTHR23164:SF30">
    <property type="entry name" value="EARLY ENDOSOME ANTIGEN 1"/>
    <property type="match status" value="1"/>
</dbReference>
<feature type="compositionally biased region" description="Low complexity" evidence="6">
    <location>
        <begin position="29"/>
        <end position="41"/>
    </location>
</feature>
<dbReference type="STRING" id="1522189.A0A316VU26"/>
<dbReference type="GO" id="GO:0008270">
    <property type="term" value="F:zinc ion binding"/>
    <property type="evidence" value="ECO:0007669"/>
    <property type="project" value="UniProtKB-KW"/>
</dbReference>
<keyword evidence="5" id="KW-0175">Coiled coil</keyword>
<sequence length="729" mass="78010">MASSPTPSSSSTSGAPVTYKPYVSHRRNASSLASSASITPAATPPPPSLTPPIESASAQHAGPSQSTPRAQHVLPVSNGLSHSVSSPPPVRKVALPSSSTTTSAAPPPLRRVSALRAQESAPLPNGKGKGKSRAVAQTEAAVELDAHLEGPAADESFSVSLPNGGGESDATTGRALGAAAVISSSNGKSRPTDTNRNGPSRTPGSVAPPSPRGSDAHSYTQSKGEASRNRTQALTTHKSSRSLAGQSEMALPHHISTAARLREHNRSPSTISQNSIQRGVHSDAVEMDHAFATIAAMPGMDLNADAGFQPKGTERNRSEEFLALRRDHKSKEASKEMDLEGERMERRLEKLTALHFSGGGEEGSVGSFRGSASAGSWADSLRGWASAEKAAEAQLRQQEMQIVRWEDDGARKTCPICSTPFSLAVRKHHCRLCGSVVCASPHLSLPPGLAETFSQTEHAAQQAKCSGLVLADPQTSIIRDANATSDGRVGFRICTRCRATITRRQYMLDDEKVPVYLQLYEALIQLQREIEQTLPEFQEMVLGLQKQDASAALGTDPHRDLQRTPTKAKSALALQRNAAQARKALLANFANYDALARRIQALPAGTNQAQKRVQESIWTRANLFLQQNMFPLQSLPGAITKGTNEKSRSKKSDASASPSGTNSAAAQEAVQELQVLEEQYRSVSAWADAAQNNRQLEDARTLRASADEVAKEVQRRRRELTELGILRDH</sequence>
<evidence type="ECO:0000256" key="6">
    <source>
        <dbReference type="SAM" id="MobiDB-lite"/>
    </source>
</evidence>
<dbReference type="SMART" id="SM00064">
    <property type="entry name" value="FYVE"/>
    <property type="match status" value="1"/>
</dbReference>
<feature type="domain" description="FYVE-type" evidence="7">
    <location>
        <begin position="408"/>
        <end position="502"/>
    </location>
</feature>
<dbReference type="RefSeq" id="XP_025366911.1">
    <property type="nucleotide sequence ID" value="XM_025514759.1"/>
</dbReference>
<evidence type="ECO:0000256" key="4">
    <source>
        <dbReference type="PROSITE-ProRule" id="PRU00091"/>
    </source>
</evidence>